<reference evidence="2" key="1">
    <citation type="submission" date="2016-10" db="EMBL/GenBank/DDBJ databases">
        <authorList>
            <person name="Varghese N."/>
            <person name="Submissions S."/>
        </authorList>
    </citation>
    <scope>NUCLEOTIDE SEQUENCE [LARGE SCALE GENOMIC DNA]</scope>
    <source>
        <strain evidence="2">IBRC-M 10760</strain>
    </source>
</reference>
<protein>
    <submittedName>
        <fullName evidence="1">Uncharacterized protein</fullName>
    </submittedName>
</protein>
<dbReference type="AlphaFoldDB" id="A0A1G7GZG6"/>
<dbReference type="EMBL" id="FNBK01000002">
    <property type="protein sequence ID" value="SDE93570.1"/>
    <property type="molecule type" value="Genomic_DNA"/>
</dbReference>
<dbReference type="STRING" id="660518.SAMN05216218_102256"/>
<organism evidence="1 2">
    <name type="scientific">Halorientalis regularis</name>
    <dbReference type="NCBI Taxonomy" id="660518"/>
    <lineage>
        <taxon>Archaea</taxon>
        <taxon>Methanobacteriati</taxon>
        <taxon>Methanobacteriota</taxon>
        <taxon>Stenosarchaea group</taxon>
        <taxon>Halobacteria</taxon>
        <taxon>Halobacteriales</taxon>
        <taxon>Haloarculaceae</taxon>
        <taxon>Halorientalis</taxon>
    </lineage>
</organism>
<dbReference type="Proteomes" id="UP000199076">
    <property type="component" value="Unassembled WGS sequence"/>
</dbReference>
<evidence type="ECO:0000313" key="2">
    <source>
        <dbReference type="Proteomes" id="UP000199076"/>
    </source>
</evidence>
<sequence length="154" mass="16686">MSERLAAGVADAVDETGVNVEVTHTSADGTHHTLRPRFDRAALVAALNDHLPDGFVVEHVNEDGTLTVQWDERETVRERRHHGAILKAIVAEETETDGDGLIESVPGRERVLARAADLGVPEDAAADRLARLADLDVVDLADGKVYPDSNFSKF</sequence>
<name>A0A1G7GZG6_9EURY</name>
<evidence type="ECO:0000313" key="1">
    <source>
        <dbReference type="EMBL" id="SDE93570.1"/>
    </source>
</evidence>
<dbReference type="RefSeq" id="WP_245681138.1">
    <property type="nucleotide sequence ID" value="NZ_FNBK01000002.1"/>
</dbReference>
<accession>A0A1G7GZG6</accession>
<keyword evidence="2" id="KW-1185">Reference proteome</keyword>
<gene>
    <name evidence="1" type="ORF">SAMN05216218_102256</name>
</gene>
<proteinExistence type="predicted"/>